<dbReference type="Pfam" id="PF04082">
    <property type="entry name" value="Fungal_trans"/>
    <property type="match status" value="1"/>
</dbReference>
<dbReference type="CDD" id="cd00067">
    <property type="entry name" value="GAL4"/>
    <property type="match status" value="1"/>
</dbReference>
<dbReference type="Pfam" id="PF00172">
    <property type="entry name" value="Zn_clus"/>
    <property type="match status" value="1"/>
</dbReference>
<feature type="domain" description="Zn(2)-C6 fungal-type" evidence="4">
    <location>
        <begin position="23"/>
        <end position="53"/>
    </location>
</feature>
<comment type="caution">
    <text evidence="5">The sequence shown here is derived from an EMBL/GenBank/DDBJ whole genome shotgun (WGS) entry which is preliminary data.</text>
</comment>
<dbReference type="PROSITE" id="PS50048">
    <property type="entry name" value="ZN2_CY6_FUNGAL_2"/>
    <property type="match status" value="1"/>
</dbReference>
<dbReference type="EMBL" id="JBFMKM010000016">
    <property type="protein sequence ID" value="KAL1297459.1"/>
    <property type="molecule type" value="Genomic_DNA"/>
</dbReference>
<reference evidence="5 6" key="1">
    <citation type="submission" date="2024-07" db="EMBL/GenBank/DDBJ databases">
        <title>Draft sequence of the Neodothiora populina.</title>
        <authorList>
            <person name="Drown D.D."/>
            <person name="Schuette U.S."/>
            <person name="Buechlein A.B."/>
            <person name="Rusch D.R."/>
            <person name="Winton L.W."/>
            <person name="Adams G.A."/>
        </authorList>
    </citation>
    <scope>NUCLEOTIDE SEQUENCE [LARGE SCALE GENOMIC DNA]</scope>
    <source>
        <strain evidence="5 6">CPC 39397</strain>
    </source>
</reference>
<keyword evidence="2" id="KW-0539">Nucleus</keyword>
<dbReference type="InterPro" id="IPR050987">
    <property type="entry name" value="AtrR-like"/>
</dbReference>
<gene>
    <name evidence="5" type="ORF">AAFC00_004986</name>
</gene>
<dbReference type="InterPro" id="IPR001138">
    <property type="entry name" value="Zn2Cys6_DnaBD"/>
</dbReference>
<feature type="region of interest" description="Disordered" evidence="3">
    <location>
        <begin position="100"/>
        <end position="131"/>
    </location>
</feature>
<dbReference type="PANTHER" id="PTHR46910:SF12">
    <property type="entry name" value="REGULATORY PROTEIN CAT8"/>
    <property type="match status" value="1"/>
</dbReference>
<evidence type="ECO:0000256" key="3">
    <source>
        <dbReference type="SAM" id="MobiDB-lite"/>
    </source>
</evidence>
<evidence type="ECO:0000313" key="5">
    <source>
        <dbReference type="EMBL" id="KAL1297459.1"/>
    </source>
</evidence>
<feature type="compositionally biased region" description="Low complexity" evidence="3">
    <location>
        <begin position="104"/>
        <end position="131"/>
    </location>
</feature>
<sequence>MPGILPMKVIKVGNNAQTRIAQACDRCRSKKIRCDGIRPCCSQCSSVGFECKTSDKLSRRAFPRGYTESLEERVRALETEVRELKDLLDEKDEKIDMLSKLHSHSAASTSNHSSQRSSKSPPAASPAHLSSAQIRETPAKEYIFRVQQSPYLEGQGPMSYFTGTSSSRSFLDAFKQKAQQCGRDTSDIVADGLLTDNRPINVRDPLSEPVTWKAPPRLESDRLIAVFFQEWAPLFPVLHRPSFLELYQRYMQEPESITDNCSHALLNLVFGIAALSTGMRDTPDFLSMEAQWQAAIDSILTQHSMSTLQCLILAQIYCIQRGDYDRLLMYKALAVPLSSRLGLHQSQTRFALGTLTCETRKKAFWTLYTIDCFSSITLGLPKLLKDDDVHCEYPVDADEEYIEESGFKAPCPGEHTRLSSALALFRAARILSRVLEEVYPALPSYNLSLQKLASLSEELDEWQQSLAPHLRLPFAQDRPSTGTTSSRSPLLSLTYHFIRSLIHRPAVIAGLGSRASSSMLALSSSSKHIIQILALLNERGLAFTFCLNKDEVIVLSGLGLLYQSIDLDSSSKLYKDMQKVMAAASGMLETSKSSCAARFARITRAHLPLHAPASKQPHHSLSRHNSDGHLPSPDLFTISGPEQNKLQKAARRLGIPIDGRRATFPIIAMYSESAQAQSQPKLAATATPIQIARSEPARSPSSLFVAPEATRPSAPPAVSASVPTPHRKINLDYLSFSNAPTRLQTPDLIGDAGKAPGPAIKTEPTDWERLLGSIDGTHTNIFDNIYGGPAVEFLATLDQKQKANTSNPDIVESGSTESLPWGSPADLQWHMNTGADASQTGSFGEFKAQPESVFSISTDDGSGNSGEEMYPGVSDWPSVGSSNDAYPGIIMPHFGPSDDALLGGWEATAVM</sequence>
<evidence type="ECO:0000259" key="4">
    <source>
        <dbReference type="PROSITE" id="PS50048"/>
    </source>
</evidence>
<protein>
    <recommendedName>
        <fullName evidence="4">Zn(2)-C6 fungal-type domain-containing protein</fullName>
    </recommendedName>
</protein>
<evidence type="ECO:0000256" key="2">
    <source>
        <dbReference type="ARBA" id="ARBA00023242"/>
    </source>
</evidence>
<dbReference type="InterPro" id="IPR007219">
    <property type="entry name" value="XnlR_reg_dom"/>
</dbReference>
<proteinExistence type="predicted"/>
<dbReference type="CDD" id="cd15485">
    <property type="entry name" value="ZIP_Cat8"/>
    <property type="match status" value="1"/>
</dbReference>
<organism evidence="5 6">
    <name type="scientific">Neodothiora populina</name>
    <dbReference type="NCBI Taxonomy" id="2781224"/>
    <lineage>
        <taxon>Eukaryota</taxon>
        <taxon>Fungi</taxon>
        <taxon>Dikarya</taxon>
        <taxon>Ascomycota</taxon>
        <taxon>Pezizomycotina</taxon>
        <taxon>Dothideomycetes</taxon>
        <taxon>Dothideomycetidae</taxon>
        <taxon>Dothideales</taxon>
        <taxon>Dothioraceae</taxon>
        <taxon>Neodothiora</taxon>
    </lineage>
</organism>
<dbReference type="SMART" id="SM00066">
    <property type="entry name" value="GAL4"/>
    <property type="match status" value="1"/>
</dbReference>
<dbReference type="Gene3D" id="4.10.240.10">
    <property type="entry name" value="Zn(2)-C6 fungal-type DNA-binding domain"/>
    <property type="match status" value="1"/>
</dbReference>
<dbReference type="CDD" id="cd12148">
    <property type="entry name" value="fungal_TF_MHR"/>
    <property type="match status" value="1"/>
</dbReference>
<dbReference type="Proteomes" id="UP001562354">
    <property type="component" value="Unassembled WGS sequence"/>
</dbReference>
<accession>A0ABR3P574</accession>
<dbReference type="PANTHER" id="PTHR46910">
    <property type="entry name" value="TRANSCRIPTION FACTOR PDR1"/>
    <property type="match status" value="1"/>
</dbReference>
<dbReference type="RefSeq" id="XP_069197141.1">
    <property type="nucleotide sequence ID" value="XM_069344707.1"/>
</dbReference>
<evidence type="ECO:0000313" key="6">
    <source>
        <dbReference type="Proteomes" id="UP001562354"/>
    </source>
</evidence>
<dbReference type="InterPro" id="IPR036864">
    <property type="entry name" value="Zn2-C6_fun-type_DNA-bd_sf"/>
</dbReference>
<dbReference type="PROSITE" id="PS00463">
    <property type="entry name" value="ZN2_CY6_FUNGAL_1"/>
    <property type="match status" value="1"/>
</dbReference>
<feature type="region of interest" description="Disordered" evidence="3">
    <location>
        <begin position="612"/>
        <end position="632"/>
    </location>
</feature>
<evidence type="ECO:0000256" key="1">
    <source>
        <dbReference type="ARBA" id="ARBA00022723"/>
    </source>
</evidence>
<name>A0ABR3P574_9PEZI</name>
<dbReference type="SUPFAM" id="SSF57701">
    <property type="entry name" value="Zn2/Cys6 DNA-binding domain"/>
    <property type="match status" value="1"/>
</dbReference>
<dbReference type="GeneID" id="95978686"/>
<dbReference type="SMART" id="SM00906">
    <property type="entry name" value="Fungal_trans"/>
    <property type="match status" value="1"/>
</dbReference>
<keyword evidence="6" id="KW-1185">Reference proteome</keyword>
<keyword evidence="1" id="KW-0479">Metal-binding</keyword>